<evidence type="ECO:0000256" key="3">
    <source>
        <dbReference type="ARBA" id="ARBA00022448"/>
    </source>
</evidence>
<proteinExistence type="predicted"/>
<evidence type="ECO:0000256" key="5">
    <source>
        <dbReference type="ARBA" id="ARBA00022692"/>
    </source>
</evidence>
<keyword evidence="3" id="KW-0813">Transport</keyword>
<dbReference type="Pfam" id="PF13609">
    <property type="entry name" value="Porin_4"/>
    <property type="match status" value="1"/>
</dbReference>
<evidence type="ECO:0000256" key="8">
    <source>
        <dbReference type="ARBA" id="ARBA00023114"/>
    </source>
</evidence>
<dbReference type="GO" id="GO:0006811">
    <property type="term" value="P:monoatomic ion transport"/>
    <property type="evidence" value="ECO:0007669"/>
    <property type="project" value="UniProtKB-KW"/>
</dbReference>
<dbReference type="GO" id="GO:0015288">
    <property type="term" value="F:porin activity"/>
    <property type="evidence" value="ECO:0007669"/>
    <property type="project" value="UniProtKB-KW"/>
</dbReference>
<comment type="caution">
    <text evidence="12">The sequence shown here is derived from an EMBL/GenBank/DDBJ whole genome shotgun (WGS) entry which is preliminary data.</text>
</comment>
<dbReference type="PANTHER" id="PTHR34501:SF9">
    <property type="entry name" value="MAJOR OUTER MEMBRANE PROTEIN P.IA"/>
    <property type="match status" value="1"/>
</dbReference>
<comment type="subcellular location">
    <subcellularLocation>
        <location evidence="1">Cell outer membrane</location>
        <topology evidence="1">Multi-pass membrane protein</topology>
    </subcellularLocation>
</comment>
<gene>
    <name evidence="12" type="ORF">H010_07071</name>
</gene>
<dbReference type="CDD" id="cd00342">
    <property type="entry name" value="gram_neg_porins"/>
    <property type="match status" value="1"/>
</dbReference>
<evidence type="ECO:0000256" key="7">
    <source>
        <dbReference type="ARBA" id="ARBA00023065"/>
    </source>
</evidence>
<keyword evidence="5" id="KW-0812">Transmembrane</keyword>
<keyword evidence="6" id="KW-0732">Signal</keyword>
<dbReference type="PANTHER" id="PTHR34501">
    <property type="entry name" value="PROTEIN YDDL-RELATED"/>
    <property type="match status" value="1"/>
</dbReference>
<dbReference type="InterPro" id="IPR033900">
    <property type="entry name" value="Gram_neg_porin_domain"/>
</dbReference>
<organism evidence="12 13">
    <name type="scientific">Hydrogenophaga taeniospiralis CCUG 15921</name>
    <dbReference type="NCBI Taxonomy" id="1281780"/>
    <lineage>
        <taxon>Bacteria</taxon>
        <taxon>Pseudomonadati</taxon>
        <taxon>Pseudomonadota</taxon>
        <taxon>Betaproteobacteria</taxon>
        <taxon>Burkholderiales</taxon>
        <taxon>Comamonadaceae</taxon>
        <taxon>Hydrogenophaga</taxon>
    </lineage>
</organism>
<evidence type="ECO:0000256" key="10">
    <source>
        <dbReference type="ARBA" id="ARBA00023237"/>
    </source>
</evidence>
<dbReference type="AlphaFoldDB" id="A0A9X4NS26"/>
<dbReference type="Gene3D" id="2.40.160.10">
    <property type="entry name" value="Porin"/>
    <property type="match status" value="1"/>
</dbReference>
<dbReference type="Proteomes" id="UP001152876">
    <property type="component" value="Unassembled WGS sequence"/>
</dbReference>
<evidence type="ECO:0000256" key="4">
    <source>
        <dbReference type="ARBA" id="ARBA00022452"/>
    </source>
</evidence>
<name>A0A9X4NS26_9BURK</name>
<keyword evidence="7" id="KW-0406">Ion transport</keyword>
<evidence type="ECO:0000259" key="11">
    <source>
        <dbReference type="Pfam" id="PF13609"/>
    </source>
</evidence>
<comment type="subunit">
    <text evidence="2">Homotrimer.</text>
</comment>
<evidence type="ECO:0000256" key="9">
    <source>
        <dbReference type="ARBA" id="ARBA00023136"/>
    </source>
</evidence>
<evidence type="ECO:0000256" key="2">
    <source>
        <dbReference type="ARBA" id="ARBA00011233"/>
    </source>
</evidence>
<evidence type="ECO:0000256" key="1">
    <source>
        <dbReference type="ARBA" id="ARBA00004571"/>
    </source>
</evidence>
<keyword evidence="4" id="KW-1134">Transmembrane beta strand</keyword>
<keyword evidence="10" id="KW-0998">Cell outer membrane</keyword>
<keyword evidence="9" id="KW-0472">Membrane</keyword>
<dbReference type="InterPro" id="IPR050298">
    <property type="entry name" value="Gram-neg_bact_OMP"/>
</dbReference>
<keyword evidence="8" id="KW-0626">Porin</keyword>
<reference evidence="12" key="1">
    <citation type="submission" date="2013-01" db="EMBL/GenBank/DDBJ databases">
        <title>Genome draft of Hydrogenophaga taeniospiralis 2K1.</title>
        <authorList>
            <person name="Gomila M."/>
            <person name="Lalucat J."/>
        </authorList>
    </citation>
    <scope>NUCLEOTIDE SEQUENCE</scope>
    <source>
        <strain evidence="12">CCUG 15921</strain>
    </source>
</reference>
<evidence type="ECO:0000256" key="6">
    <source>
        <dbReference type="ARBA" id="ARBA00022729"/>
    </source>
</evidence>
<protein>
    <submittedName>
        <fullName evidence="12">Porin</fullName>
    </submittedName>
</protein>
<dbReference type="SUPFAM" id="SSF56935">
    <property type="entry name" value="Porins"/>
    <property type="match status" value="1"/>
</dbReference>
<dbReference type="EMBL" id="AOGK01000005">
    <property type="protein sequence ID" value="MDG5975006.1"/>
    <property type="molecule type" value="Genomic_DNA"/>
</dbReference>
<sequence length="308" mass="32103">MGLLLGGGAAMAQSNVMISGSLDVGVFRDKASVTHLGTIKRSHIQFDGSEDLGNGLAATFKLRQRLELDTGALEGAGSKPAWHGETTVGLKGGFGAVRLGRAVDAIQSQDWAFDAWDNFSRVASPAWDLWHWNYSADPVGGGSGRVANAVFFDSAKFSNLSLHVSFSPEKPEGADGRTRAASLVYNDGTTRAMLGAGKNSAGAKETSIGLRSRLAGVTLMGMYNVSESAAGSKAKVTTLGATYALGATTLKAGWGSADVDGIKKQRVVSVGANYALSKRTGVYVDVASKRYVADGTKQVYGVGLTHSF</sequence>
<accession>A0A9X4NS26</accession>
<dbReference type="GO" id="GO:0046930">
    <property type="term" value="C:pore complex"/>
    <property type="evidence" value="ECO:0007669"/>
    <property type="project" value="UniProtKB-KW"/>
</dbReference>
<dbReference type="GO" id="GO:0009279">
    <property type="term" value="C:cell outer membrane"/>
    <property type="evidence" value="ECO:0007669"/>
    <property type="project" value="UniProtKB-SubCell"/>
</dbReference>
<evidence type="ECO:0000313" key="12">
    <source>
        <dbReference type="EMBL" id="MDG5975006.1"/>
    </source>
</evidence>
<keyword evidence="13" id="KW-1185">Reference proteome</keyword>
<evidence type="ECO:0000313" key="13">
    <source>
        <dbReference type="Proteomes" id="UP001152876"/>
    </source>
</evidence>
<dbReference type="InterPro" id="IPR023614">
    <property type="entry name" value="Porin_dom_sf"/>
</dbReference>
<feature type="domain" description="Porin" evidence="11">
    <location>
        <begin position="7"/>
        <end position="291"/>
    </location>
</feature>